<comment type="caution">
    <text evidence="1">The sequence shown here is derived from an EMBL/GenBank/DDBJ whole genome shotgun (WGS) entry which is preliminary data.</text>
</comment>
<dbReference type="AlphaFoldDB" id="D9PH86"/>
<dbReference type="EMBL" id="ADZX01000356">
    <property type="protein sequence ID" value="EFK97113.1"/>
    <property type="molecule type" value="Genomic_DNA"/>
</dbReference>
<protein>
    <submittedName>
        <fullName evidence="1">Uncharacterized protein</fullName>
    </submittedName>
</protein>
<sequence>MICLSTETEADHPTEHLIPICRQLSKFITVSNDFMSIHGDISREILCNYKINMKLKYEESFTRRYYETQDAMLEFIIVNSKGITQLVYRAGFHNGKLLNSAFDNKRSIFLMDS</sequence>
<reference evidence="1" key="1">
    <citation type="submission" date="2010-07" db="EMBL/GenBank/DDBJ databases">
        <authorList>
            <consortium name="CONSOLIDER consortium CSD2007-00005"/>
            <person name="Guazzaroni M.-E."/>
            <person name="Richter M."/>
            <person name="Garcia-Salamanca A."/>
            <person name="Yarza P."/>
            <person name="Ferrer M."/>
        </authorList>
    </citation>
    <scope>NUCLEOTIDE SEQUENCE</scope>
</reference>
<reference evidence="1" key="2">
    <citation type="journal article" date="2011" name="Microb. Ecol.">
        <title>Taxonomic and Functional Metagenomic Profiling of the Microbial Community in the Anoxic Sediment of a Sub-saline Shallow Lake (Laguna de Carrizo, Central Spain).</title>
        <authorList>
            <person name="Ferrer M."/>
            <person name="Guazzaroni M.E."/>
            <person name="Richter M."/>
            <person name="Garcia-Salamanca A."/>
            <person name="Yarza P."/>
            <person name="Suarez-Suarez A."/>
            <person name="Solano J."/>
            <person name="Alcaide M."/>
            <person name="van Dillewijn P."/>
            <person name="Molina-Henares M.A."/>
            <person name="Lopez-Cortes N."/>
            <person name="Al-Ramahi Y."/>
            <person name="Guerrero C."/>
            <person name="Acosta A."/>
            <person name="de Eugenio L.I."/>
            <person name="Martinez V."/>
            <person name="Marques S."/>
            <person name="Rojo F."/>
            <person name="Santero E."/>
            <person name="Genilloud O."/>
            <person name="Perez-Perez J."/>
            <person name="Rossello-Mora R."/>
            <person name="Ramos J.L."/>
        </authorList>
    </citation>
    <scope>NUCLEOTIDE SEQUENCE</scope>
</reference>
<proteinExistence type="predicted"/>
<accession>D9PH86</accession>
<organism evidence="1">
    <name type="scientific">sediment metagenome</name>
    <dbReference type="NCBI Taxonomy" id="749907"/>
    <lineage>
        <taxon>unclassified sequences</taxon>
        <taxon>metagenomes</taxon>
        <taxon>ecological metagenomes</taxon>
    </lineage>
</organism>
<gene>
    <name evidence="1" type="ORF">LDC_0886</name>
</gene>
<name>D9PH86_9ZZZZ</name>
<evidence type="ECO:0000313" key="1">
    <source>
        <dbReference type="EMBL" id="EFK97113.1"/>
    </source>
</evidence>